<dbReference type="Proteomes" id="UP000886501">
    <property type="component" value="Unassembled WGS sequence"/>
</dbReference>
<dbReference type="EMBL" id="MU118182">
    <property type="protein sequence ID" value="KAF9643829.1"/>
    <property type="molecule type" value="Genomic_DNA"/>
</dbReference>
<evidence type="ECO:0000313" key="2">
    <source>
        <dbReference type="Proteomes" id="UP000886501"/>
    </source>
</evidence>
<evidence type="ECO:0000313" key="1">
    <source>
        <dbReference type="EMBL" id="KAF9643829.1"/>
    </source>
</evidence>
<organism evidence="1 2">
    <name type="scientific">Thelephora ganbajun</name>
    <name type="common">Ganba fungus</name>
    <dbReference type="NCBI Taxonomy" id="370292"/>
    <lineage>
        <taxon>Eukaryota</taxon>
        <taxon>Fungi</taxon>
        <taxon>Dikarya</taxon>
        <taxon>Basidiomycota</taxon>
        <taxon>Agaricomycotina</taxon>
        <taxon>Agaricomycetes</taxon>
        <taxon>Thelephorales</taxon>
        <taxon>Thelephoraceae</taxon>
        <taxon>Thelephora</taxon>
    </lineage>
</organism>
<reference evidence="1" key="1">
    <citation type="submission" date="2019-10" db="EMBL/GenBank/DDBJ databases">
        <authorList>
            <consortium name="DOE Joint Genome Institute"/>
            <person name="Kuo A."/>
            <person name="Miyauchi S."/>
            <person name="Kiss E."/>
            <person name="Drula E."/>
            <person name="Kohler A."/>
            <person name="Sanchez-Garcia M."/>
            <person name="Andreopoulos B."/>
            <person name="Barry K.W."/>
            <person name="Bonito G."/>
            <person name="Buee M."/>
            <person name="Carver A."/>
            <person name="Chen C."/>
            <person name="Cichocki N."/>
            <person name="Clum A."/>
            <person name="Culley D."/>
            <person name="Crous P.W."/>
            <person name="Fauchery L."/>
            <person name="Girlanda M."/>
            <person name="Hayes R."/>
            <person name="Keri Z."/>
            <person name="Labutti K."/>
            <person name="Lipzen A."/>
            <person name="Lombard V."/>
            <person name="Magnuson J."/>
            <person name="Maillard F."/>
            <person name="Morin E."/>
            <person name="Murat C."/>
            <person name="Nolan M."/>
            <person name="Ohm R."/>
            <person name="Pangilinan J."/>
            <person name="Pereira M."/>
            <person name="Perotto S."/>
            <person name="Peter M."/>
            <person name="Riley R."/>
            <person name="Sitrit Y."/>
            <person name="Stielow B."/>
            <person name="Szollosi G."/>
            <person name="Zifcakova L."/>
            <person name="Stursova M."/>
            <person name="Spatafora J.W."/>
            <person name="Tedersoo L."/>
            <person name="Vaario L.-M."/>
            <person name="Yamada A."/>
            <person name="Yan M."/>
            <person name="Wang P."/>
            <person name="Xu J."/>
            <person name="Bruns T."/>
            <person name="Baldrian P."/>
            <person name="Vilgalys R."/>
            <person name="Henrissat B."/>
            <person name="Grigoriev I.V."/>
            <person name="Hibbett D."/>
            <person name="Nagy L.G."/>
            <person name="Martin F.M."/>
        </authorList>
    </citation>
    <scope>NUCLEOTIDE SEQUENCE</scope>
    <source>
        <strain evidence="1">P2</strain>
    </source>
</reference>
<proteinExistence type="predicted"/>
<protein>
    <submittedName>
        <fullName evidence="1">Uncharacterized protein</fullName>
    </submittedName>
</protein>
<reference evidence="1" key="2">
    <citation type="journal article" date="2020" name="Nat. Commun.">
        <title>Large-scale genome sequencing of mycorrhizal fungi provides insights into the early evolution of symbiotic traits.</title>
        <authorList>
            <person name="Miyauchi S."/>
            <person name="Kiss E."/>
            <person name="Kuo A."/>
            <person name="Drula E."/>
            <person name="Kohler A."/>
            <person name="Sanchez-Garcia M."/>
            <person name="Morin E."/>
            <person name="Andreopoulos B."/>
            <person name="Barry K.W."/>
            <person name="Bonito G."/>
            <person name="Buee M."/>
            <person name="Carver A."/>
            <person name="Chen C."/>
            <person name="Cichocki N."/>
            <person name="Clum A."/>
            <person name="Culley D."/>
            <person name="Crous P.W."/>
            <person name="Fauchery L."/>
            <person name="Girlanda M."/>
            <person name="Hayes R.D."/>
            <person name="Keri Z."/>
            <person name="LaButti K."/>
            <person name="Lipzen A."/>
            <person name="Lombard V."/>
            <person name="Magnuson J."/>
            <person name="Maillard F."/>
            <person name="Murat C."/>
            <person name="Nolan M."/>
            <person name="Ohm R.A."/>
            <person name="Pangilinan J."/>
            <person name="Pereira M.F."/>
            <person name="Perotto S."/>
            <person name="Peter M."/>
            <person name="Pfister S."/>
            <person name="Riley R."/>
            <person name="Sitrit Y."/>
            <person name="Stielow J.B."/>
            <person name="Szollosi G."/>
            <person name="Zifcakova L."/>
            <person name="Stursova M."/>
            <person name="Spatafora J.W."/>
            <person name="Tedersoo L."/>
            <person name="Vaario L.M."/>
            <person name="Yamada A."/>
            <person name="Yan M."/>
            <person name="Wang P."/>
            <person name="Xu J."/>
            <person name="Bruns T."/>
            <person name="Baldrian P."/>
            <person name="Vilgalys R."/>
            <person name="Dunand C."/>
            <person name="Henrissat B."/>
            <person name="Grigoriev I.V."/>
            <person name="Hibbett D."/>
            <person name="Nagy L.G."/>
            <person name="Martin F.M."/>
        </authorList>
    </citation>
    <scope>NUCLEOTIDE SEQUENCE</scope>
    <source>
        <strain evidence="1">P2</strain>
    </source>
</reference>
<name>A0ACB6Z2T3_THEGA</name>
<comment type="caution">
    <text evidence="1">The sequence shown here is derived from an EMBL/GenBank/DDBJ whole genome shotgun (WGS) entry which is preliminary data.</text>
</comment>
<keyword evidence="2" id="KW-1185">Reference proteome</keyword>
<gene>
    <name evidence="1" type="ORF">BDM02DRAFT_3122877</name>
</gene>
<accession>A0ACB6Z2T3</accession>
<sequence length="321" mass="35224">MRFSTSHTTLTFSSNAEMPFHQYSRLFTSGLLSEPSSSSGTPVSRGYDHFLEPVYIESPKPADSRTWSFLELADSLTSPDSWQPLGRRTPSVATSPTAIRKPEPVRVHKSVLGPTSLNAPVPSPTDSLAHLSIISTGQSFLITEPPLPDSPTLDRRPSEKTVASRSISFTSPSVKSETKQMNRLVALACLEGRGPSPTRPPRGDHSNFMSMSDDEDEDDSLPSSSRPSADREASQRLSTITASSVSVLAVLSSGMREVEPLSSDLLVPQSLQQSKIVPVRKRHRSRTMESWFPPLANFIDLKNEEDPPNWRSFIEFSTTAA</sequence>